<dbReference type="AlphaFoldDB" id="A0A1M4Z3T1"/>
<evidence type="ECO:0000313" key="2">
    <source>
        <dbReference type="Proteomes" id="UP000242857"/>
    </source>
</evidence>
<dbReference type="OrthoDB" id="6025662at2"/>
<organism evidence="1 2">
    <name type="scientific">Thermomonas hydrothermalis</name>
    <dbReference type="NCBI Taxonomy" id="213588"/>
    <lineage>
        <taxon>Bacteria</taxon>
        <taxon>Pseudomonadati</taxon>
        <taxon>Pseudomonadota</taxon>
        <taxon>Gammaproteobacteria</taxon>
        <taxon>Lysobacterales</taxon>
        <taxon>Lysobacteraceae</taxon>
        <taxon>Thermomonas</taxon>
    </lineage>
</organism>
<keyword evidence="2" id="KW-1185">Reference proteome</keyword>
<gene>
    <name evidence="1" type="ORF">SAMN02745204_01848</name>
</gene>
<proteinExistence type="predicted"/>
<dbReference type="RefSeq" id="WP_072756292.1">
    <property type="nucleotide sequence ID" value="NZ_FQUK01000032.1"/>
</dbReference>
<dbReference type="Proteomes" id="UP000242857">
    <property type="component" value="Unassembled WGS sequence"/>
</dbReference>
<protein>
    <submittedName>
        <fullName evidence="1">Uncharacterized protein</fullName>
    </submittedName>
</protein>
<sequence>MKVQLQGQTLRFRIDEAELVVLQAGGVVENRTCIPGECLTQSVVLTDSPAPTLEHGVRLQLPRSLLDTYVARLPCRDGLTIRLPLPADQEPLEIVFEVDVRDSVRARGPRKVAGAH</sequence>
<reference evidence="2" key="1">
    <citation type="submission" date="2016-11" db="EMBL/GenBank/DDBJ databases">
        <authorList>
            <person name="Varghese N."/>
            <person name="Submissions S."/>
        </authorList>
    </citation>
    <scope>NUCLEOTIDE SEQUENCE [LARGE SCALE GENOMIC DNA]</scope>
    <source>
        <strain evidence="2">DSM 14834</strain>
    </source>
</reference>
<dbReference type="EMBL" id="FQUK01000032">
    <property type="protein sequence ID" value="SHF12733.1"/>
    <property type="molecule type" value="Genomic_DNA"/>
</dbReference>
<name>A0A1M4Z3T1_9GAMM</name>
<accession>A0A1M4Z3T1</accession>
<evidence type="ECO:0000313" key="1">
    <source>
        <dbReference type="EMBL" id="SHF12733.1"/>
    </source>
</evidence>
<dbReference type="STRING" id="213588.SAMN02745204_01848"/>